<dbReference type="GO" id="GO:0015031">
    <property type="term" value="P:protein transport"/>
    <property type="evidence" value="ECO:0007669"/>
    <property type="project" value="UniProtKB-KW"/>
</dbReference>
<evidence type="ECO:0000313" key="11">
    <source>
        <dbReference type="Proteomes" id="UP000629596"/>
    </source>
</evidence>
<organism evidence="9 10">
    <name type="scientific">Parabacteroides acidifaciens</name>
    <dbReference type="NCBI Taxonomy" id="2290935"/>
    <lineage>
        <taxon>Bacteria</taxon>
        <taxon>Pseudomonadati</taxon>
        <taxon>Bacteroidota</taxon>
        <taxon>Bacteroidia</taxon>
        <taxon>Bacteroidales</taxon>
        <taxon>Tannerellaceae</taxon>
        <taxon>Parabacteroides</taxon>
    </lineage>
</organism>
<keyword evidence="7" id="KW-0813">Transport</keyword>
<comment type="subcellular location">
    <subcellularLocation>
        <location evidence="1">Cell membrane</location>
        <topology evidence="1">Single-pass membrane protein</topology>
    </subcellularLocation>
    <subcellularLocation>
        <location evidence="7">Cell membrane</location>
        <topology evidence="7">Single-pass type II membrane protein</topology>
    </subcellularLocation>
</comment>
<comment type="caution">
    <text evidence="9">The sequence shown here is derived from an EMBL/GenBank/DDBJ whole genome shotgun (WGS) entry which is preliminary data.</text>
</comment>
<evidence type="ECO:0000313" key="10">
    <source>
        <dbReference type="Proteomes" id="UP000256321"/>
    </source>
</evidence>
<evidence type="ECO:0000256" key="2">
    <source>
        <dbReference type="ARBA" id="ARBA00005811"/>
    </source>
</evidence>
<dbReference type="Proteomes" id="UP000629596">
    <property type="component" value="Unassembled WGS sequence"/>
</dbReference>
<evidence type="ECO:0000256" key="3">
    <source>
        <dbReference type="ARBA" id="ARBA00022475"/>
    </source>
</evidence>
<evidence type="ECO:0000256" key="5">
    <source>
        <dbReference type="ARBA" id="ARBA00022989"/>
    </source>
</evidence>
<dbReference type="EMBL" id="QREV01000003">
    <property type="protein sequence ID" value="RDU50786.1"/>
    <property type="molecule type" value="Genomic_DNA"/>
</dbReference>
<keyword evidence="11" id="KW-1185">Reference proteome</keyword>
<protein>
    <submittedName>
        <fullName evidence="9">Biopolymer transporter ExbD</fullName>
    </submittedName>
</protein>
<keyword evidence="6" id="KW-0472">Membrane</keyword>
<evidence type="ECO:0000256" key="6">
    <source>
        <dbReference type="ARBA" id="ARBA00023136"/>
    </source>
</evidence>
<dbReference type="RefSeq" id="WP_115498007.1">
    <property type="nucleotide sequence ID" value="NZ_JACRTI010000003.1"/>
</dbReference>
<evidence type="ECO:0000256" key="7">
    <source>
        <dbReference type="RuleBase" id="RU003879"/>
    </source>
</evidence>
<dbReference type="InterPro" id="IPR003400">
    <property type="entry name" value="ExbD"/>
</dbReference>
<evidence type="ECO:0000256" key="4">
    <source>
        <dbReference type="ARBA" id="ARBA00022692"/>
    </source>
</evidence>
<dbReference type="PANTHER" id="PTHR30558:SF3">
    <property type="entry name" value="BIOPOLYMER TRANSPORT PROTEIN EXBD-RELATED"/>
    <property type="match status" value="1"/>
</dbReference>
<keyword evidence="3" id="KW-1003">Cell membrane</keyword>
<dbReference type="PANTHER" id="PTHR30558">
    <property type="entry name" value="EXBD MEMBRANE COMPONENT OF PMF-DRIVEN MACROMOLECULE IMPORT SYSTEM"/>
    <property type="match status" value="1"/>
</dbReference>
<comment type="similarity">
    <text evidence="2 7">Belongs to the ExbD/TolR family.</text>
</comment>
<accession>A0A3D8HII2</accession>
<evidence type="ECO:0000313" key="9">
    <source>
        <dbReference type="EMBL" id="RDU50786.1"/>
    </source>
</evidence>
<evidence type="ECO:0000313" key="8">
    <source>
        <dbReference type="EMBL" id="MBC8600484.1"/>
    </source>
</evidence>
<keyword evidence="7" id="KW-0653">Protein transport</keyword>
<dbReference type="AlphaFoldDB" id="A0A3D8HII2"/>
<dbReference type="EMBL" id="JACRTI010000003">
    <property type="protein sequence ID" value="MBC8600484.1"/>
    <property type="molecule type" value="Genomic_DNA"/>
</dbReference>
<proteinExistence type="inferred from homology"/>
<reference evidence="8 11" key="2">
    <citation type="submission" date="2020-08" db="EMBL/GenBank/DDBJ databases">
        <title>Genome public.</title>
        <authorList>
            <person name="Liu C."/>
            <person name="Sun Q."/>
        </authorList>
    </citation>
    <scope>NUCLEOTIDE SEQUENCE [LARGE SCALE GENOMIC DNA]</scope>
    <source>
        <strain evidence="8 11">426_9</strain>
    </source>
</reference>
<keyword evidence="5" id="KW-1133">Transmembrane helix</keyword>
<evidence type="ECO:0000256" key="1">
    <source>
        <dbReference type="ARBA" id="ARBA00004162"/>
    </source>
</evidence>
<dbReference type="GO" id="GO:0022857">
    <property type="term" value="F:transmembrane transporter activity"/>
    <property type="evidence" value="ECO:0007669"/>
    <property type="project" value="InterPro"/>
</dbReference>
<reference evidence="9 10" key="1">
    <citation type="submission" date="2018-07" db="EMBL/GenBank/DDBJ databases">
        <title>Parabacteroides acidifaciens nov. sp., isolated from human feces.</title>
        <authorList>
            <person name="Wang Y.J."/>
        </authorList>
    </citation>
    <scope>NUCLEOTIDE SEQUENCE [LARGE SCALE GENOMIC DNA]</scope>
    <source>
        <strain evidence="9 10">426-9</strain>
    </source>
</reference>
<gene>
    <name evidence="9" type="ORF">DWU89_01995</name>
    <name evidence="8" type="ORF">H8784_01970</name>
</gene>
<dbReference type="Proteomes" id="UP000256321">
    <property type="component" value="Unassembled WGS sequence"/>
</dbReference>
<name>A0A3D8HII2_9BACT</name>
<dbReference type="Pfam" id="PF02472">
    <property type="entry name" value="ExbD"/>
    <property type="match status" value="1"/>
</dbReference>
<keyword evidence="4 7" id="KW-0812">Transmembrane</keyword>
<sequence length="202" mass="23272">MPKLIVKRKSTFIDMTAMSDVTVLLLTFFMLTSTFIQKEPVVVSTPSSVSEIKIPETNILSILVDPDGKVFMSLDKQEDKANVLKLLGKDFGIRFTDKEIYNFSLQPSFGVPIQNMQEYLNMPSDEQDRLMKDYGIPTDSINNQFKFWVQHAREVNRDLVIAIKADQDTPYPKIKNIMNTLQDLRENRYNLITTLKNMPDNV</sequence>
<dbReference type="GO" id="GO:0005886">
    <property type="term" value="C:plasma membrane"/>
    <property type="evidence" value="ECO:0007669"/>
    <property type="project" value="UniProtKB-SubCell"/>
</dbReference>